<gene>
    <name evidence="1" type="ORF">NCTC10207_01120</name>
</gene>
<reference evidence="1 2" key="1">
    <citation type="submission" date="2018-12" db="EMBL/GenBank/DDBJ databases">
        <authorList>
            <consortium name="Pathogen Informatics"/>
        </authorList>
    </citation>
    <scope>NUCLEOTIDE SEQUENCE [LARGE SCALE GENOMIC DNA]</scope>
    <source>
        <strain evidence="1 2">NCTC10207</strain>
    </source>
</reference>
<dbReference type="AlphaFoldDB" id="A0A7Z9A2W2"/>
<name>A0A7Z9A2W2_9MICC</name>
<proteinExistence type="predicted"/>
<accession>A0A7Z9A2W2</accession>
<dbReference type="Proteomes" id="UP000282386">
    <property type="component" value="Chromosome"/>
</dbReference>
<evidence type="ECO:0008006" key="3">
    <source>
        <dbReference type="Google" id="ProtNLM"/>
    </source>
</evidence>
<dbReference type="RefSeq" id="WP_126500022.1">
    <property type="nucleotide sequence ID" value="NZ_CAJPQC010000001.1"/>
</dbReference>
<evidence type="ECO:0000313" key="2">
    <source>
        <dbReference type="Proteomes" id="UP000282386"/>
    </source>
</evidence>
<evidence type="ECO:0000313" key="1">
    <source>
        <dbReference type="EMBL" id="VEI23023.1"/>
    </source>
</evidence>
<organism evidence="1 2">
    <name type="scientific">Rothia aeria</name>
    <dbReference type="NCBI Taxonomy" id="172042"/>
    <lineage>
        <taxon>Bacteria</taxon>
        <taxon>Bacillati</taxon>
        <taxon>Actinomycetota</taxon>
        <taxon>Actinomycetes</taxon>
        <taxon>Micrococcales</taxon>
        <taxon>Micrococcaceae</taxon>
        <taxon>Rothia</taxon>
    </lineage>
</organism>
<sequence>MKAYDITFDITPQEPTRTWSYDPQEKTLVTEQAAVTEAGWLGSRGPGISDEQWPRSPHTGLPMQHIFTLHLPEPYRRRGPEYVAVSFFAGDSWEIIQETPPLLLKEHSDTPLTRQLRQYQPHPMFRELHDIFGSVFGLLYLTREEFSARSNGPINPYREGEQFIILPPRQRTRLFTQWGATHPTQALGLVYRPDPNAGVPPADDGVNGYEDPWDEETGDFRNWADPLFYKCHLGGTALPEQSLPSGLSAYYLEIEEMGVLEFGDCGSAQIDLDNNVFDWACG</sequence>
<dbReference type="EMBL" id="LR134479">
    <property type="protein sequence ID" value="VEI23023.1"/>
    <property type="molecule type" value="Genomic_DNA"/>
</dbReference>
<protein>
    <recommendedName>
        <fullName evidence="3">DUF1963 domain-containing protein</fullName>
    </recommendedName>
</protein>